<reference evidence="1" key="1">
    <citation type="journal article" date="2015" name="Nature">
        <title>Complex archaea that bridge the gap between prokaryotes and eukaryotes.</title>
        <authorList>
            <person name="Spang A."/>
            <person name="Saw J.H."/>
            <person name="Jorgensen S.L."/>
            <person name="Zaremba-Niedzwiedzka K."/>
            <person name="Martijn J."/>
            <person name="Lind A.E."/>
            <person name="van Eijk R."/>
            <person name="Schleper C."/>
            <person name="Guy L."/>
            <person name="Ettema T.J."/>
        </authorList>
    </citation>
    <scope>NUCLEOTIDE SEQUENCE</scope>
</reference>
<gene>
    <name evidence="1" type="ORF">LCGC14_2456510</name>
</gene>
<proteinExistence type="predicted"/>
<accession>A0A0F9BEJ3</accession>
<sequence>MTVSLNSLDFTITCYHCLGESRYRLRNSNNLPKKPEKTCPHCKRYIFFKILKEGEVFTIKYAMDNNPRMCEICGSLGTHYDDVDDDPDNPD</sequence>
<dbReference type="AlphaFoldDB" id="A0A0F9BEJ3"/>
<name>A0A0F9BEJ3_9ZZZZ</name>
<protein>
    <submittedName>
        <fullName evidence="1">Uncharacterized protein</fullName>
    </submittedName>
</protein>
<dbReference type="EMBL" id="LAZR01038137">
    <property type="protein sequence ID" value="KKL20334.1"/>
    <property type="molecule type" value="Genomic_DNA"/>
</dbReference>
<comment type="caution">
    <text evidence="1">The sequence shown here is derived from an EMBL/GenBank/DDBJ whole genome shotgun (WGS) entry which is preliminary data.</text>
</comment>
<evidence type="ECO:0000313" key="1">
    <source>
        <dbReference type="EMBL" id="KKL20334.1"/>
    </source>
</evidence>
<organism evidence="1">
    <name type="scientific">marine sediment metagenome</name>
    <dbReference type="NCBI Taxonomy" id="412755"/>
    <lineage>
        <taxon>unclassified sequences</taxon>
        <taxon>metagenomes</taxon>
        <taxon>ecological metagenomes</taxon>
    </lineage>
</organism>